<evidence type="ECO:0000256" key="11">
    <source>
        <dbReference type="ARBA" id="ARBA00023027"/>
    </source>
</evidence>
<dbReference type="EMBL" id="JAAGNX010000003">
    <property type="protein sequence ID" value="NDV62922.1"/>
    <property type="molecule type" value="Genomic_DNA"/>
</dbReference>
<dbReference type="InterPro" id="IPR036991">
    <property type="entry name" value="Fe_hydrogenase_ssu_sf"/>
</dbReference>
<comment type="cofactor">
    <cofactor evidence="13">
        <name>[2Fe-2S] cluster</name>
        <dbReference type="ChEBI" id="CHEBI:190135"/>
    </cofactor>
</comment>
<dbReference type="GO" id="GO:0008901">
    <property type="term" value="F:ferredoxin hydrogenase activity"/>
    <property type="evidence" value="ECO:0007669"/>
    <property type="project" value="InterPro"/>
</dbReference>
<dbReference type="PROSITE" id="PS51085">
    <property type="entry name" value="2FE2S_FER_2"/>
    <property type="match status" value="1"/>
</dbReference>
<dbReference type="SUPFAM" id="SSF53920">
    <property type="entry name" value="Fe-only hydrogenase"/>
    <property type="match status" value="1"/>
</dbReference>
<dbReference type="InterPro" id="IPR019574">
    <property type="entry name" value="NADH_UbQ_OxRdtase_Gsu_4Fe4S-bd"/>
</dbReference>
<dbReference type="InterPro" id="IPR004108">
    <property type="entry name" value="Fe_hydrogenase_lsu_C"/>
</dbReference>
<keyword evidence="8" id="KW-1278">Translocase</keyword>
<feature type="domain" description="4Fe-4S His(Cys)3-ligated-type" evidence="16">
    <location>
        <begin position="82"/>
        <end position="121"/>
    </location>
</feature>
<evidence type="ECO:0000256" key="9">
    <source>
        <dbReference type="ARBA" id="ARBA00023004"/>
    </source>
</evidence>
<dbReference type="SUPFAM" id="SSF54862">
    <property type="entry name" value="4Fe-4S ferredoxins"/>
    <property type="match status" value="1"/>
</dbReference>
<dbReference type="Gene3D" id="4.10.260.20">
    <property type="entry name" value="Iron hydrogenase, small subunit"/>
    <property type="match status" value="1"/>
</dbReference>
<dbReference type="PROSITE" id="PS00198">
    <property type="entry name" value="4FE4S_FER_1"/>
    <property type="match status" value="1"/>
</dbReference>
<evidence type="ECO:0000259" key="15">
    <source>
        <dbReference type="PROSITE" id="PS51379"/>
    </source>
</evidence>
<dbReference type="GO" id="GO:0051537">
    <property type="term" value="F:2 iron, 2 sulfur cluster binding"/>
    <property type="evidence" value="ECO:0007669"/>
    <property type="project" value="UniProtKB-KW"/>
</dbReference>
<dbReference type="Gene3D" id="3.40.950.10">
    <property type="entry name" value="Fe-only Hydrogenase (Larger Subunit), Chain L, domain 3"/>
    <property type="match status" value="1"/>
</dbReference>
<evidence type="ECO:0000256" key="2">
    <source>
        <dbReference type="ARBA" id="ARBA00004370"/>
    </source>
</evidence>
<dbReference type="AlphaFoldDB" id="A0A6B2M3P5"/>
<keyword evidence="11" id="KW-0520">NAD</keyword>
<evidence type="ECO:0000256" key="5">
    <source>
        <dbReference type="ARBA" id="ARBA00022714"/>
    </source>
</evidence>
<dbReference type="Gene3D" id="3.10.20.740">
    <property type="match status" value="1"/>
</dbReference>
<dbReference type="RefSeq" id="WP_163965726.1">
    <property type="nucleotide sequence ID" value="NZ_JAAGNX010000003.1"/>
</dbReference>
<dbReference type="FunFam" id="3.10.20.740:FF:000004">
    <property type="entry name" value="NADH-quinone oxidoreductase"/>
    <property type="match status" value="1"/>
</dbReference>
<dbReference type="GO" id="GO:0016020">
    <property type="term" value="C:membrane"/>
    <property type="evidence" value="ECO:0007669"/>
    <property type="project" value="UniProtKB-SubCell"/>
</dbReference>
<keyword evidence="6" id="KW-0479">Metal-binding</keyword>
<comment type="subcellular location">
    <subcellularLocation>
        <location evidence="2">Membrane</location>
    </subcellularLocation>
</comment>
<dbReference type="GO" id="GO:0005506">
    <property type="term" value="F:iron ion binding"/>
    <property type="evidence" value="ECO:0007669"/>
    <property type="project" value="InterPro"/>
</dbReference>
<protein>
    <submittedName>
        <fullName evidence="17">2Fe-2S iron-sulfur cluster binding domain-containing protein</fullName>
    </submittedName>
</protein>
<evidence type="ECO:0000256" key="12">
    <source>
        <dbReference type="ARBA" id="ARBA00023136"/>
    </source>
</evidence>
<feature type="domain" description="4Fe-4S ferredoxin-type" evidence="15">
    <location>
        <begin position="141"/>
        <end position="172"/>
    </location>
</feature>
<dbReference type="Pfam" id="PF02906">
    <property type="entry name" value="Fe_hyd_lg_C"/>
    <property type="match status" value="1"/>
</dbReference>
<dbReference type="InterPro" id="IPR036010">
    <property type="entry name" value="2Fe-2S_ferredoxin-like_sf"/>
</dbReference>
<reference evidence="17 18" key="1">
    <citation type="submission" date="2020-02" db="EMBL/GenBank/DDBJ databases">
        <title>Albibacoteraceae fam. nov., the first described family within the subdivision 4 Verrucomicrobia.</title>
        <authorList>
            <person name="Xi F."/>
        </authorList>
    </citation>
    <scope>NUCLEOTIDE SEQUENCE [LARGE SCALE GENOMIC DNA]</scope>
    <source>
        <strain evidence="17 18">CK1056</strain>
    </source>
</reference>
<keyword evidence="4" id="KW-0004">4Fe-4S</keyword>
<evidence type="ECO:0000256" key="3">
    <source>
        <dbReference type="ARBA" id="ARBA00005404"/>
    </source>
</evidence>
<dbReference type="InterPro" id="IPR049830">
    <property type="entry name" value="HndD"/>
</dbReference>
<evidence type="ECO:0000259" key="14">
    <source>
        <dbReference type="PROSITE" id="PS51085"/>
    </source>
</evidence>
<evidence type="ECO:0000256" key="4">
    <source>
        <dbReference type="ARBA" id="ARBA00022485"/>
    </source>
</evidence>
<comment type="caution">
    <text evidence="17">The sequence shown here is derived from an EMBL/GenBank/DDBJ whole genome shotgun (WGS) entry which is preliminary data.</text>
</comment>
<dbReference type="SUPFAM" id="SSF54292">
    <property type="entry name" value="2Fe-2S ferredoxin-like"/>
    <property type="match status" value="1"/>
</dbReference>
<evidence type="ECO:0000256" key="13">
    <source>
        <dbReference type="ARBA" id="ARBA00034078"/>
    </source>
</evidence>
<accession>A0A6B2M3P5</accession>
<dbReference type="Gene3D" id="3.30.70.20">
    <property type="match status" value="1"/>
</dbReference>
<keyword evidence="7" id="KW-0677">Repeat</keyword>
<dbReference type="InterPro" id="IPR013352">
    <property type="entry name" value="Fe_hydrogenase_subset"/>
</dbReference>
<evidence type="ECO:0000256" key="1">
    <source>
        <dbReference type="ARBA" id="ARBA00001966"/>
    </source>
</evidence>
<dbReference type="CDD" id="cd00207">
    <property type="entry name" value="fer2"/>
    <property type="match status" value="1"/>
</dbReference>
<dbReference type="InterPro" id="IPR003149">
    <property type="entry name" value="Fe_hydrogenase_ssu"/>
</dbReference>
<dbReference type="SMART" id="SM00902">
    <property type="entry name" value="Fe_hyd_SSU"/>
    <property type="match status" value="1"/>
</dbReference>
<dbReference type="NCBIfam" id="TIGR02512">
    <property type="entry name" value="FeFe_hydrog_A"/>
    <property type="match status" value="1"/>
</dbReference>
<dbReference type="SMART" id="SM00929">
    <property type="entry name" value="NADH-G_4Fe-4S_3"/>
    <property type="match status" value="1"/>
</dbReference>
<sequence length="587" mass="64489">MIQQLVQAKINGIPVEVPEGTSILDAARQTGIKIPSLCKHEDLLPSAACGMCVVKIAGSPKMPRACAMPIQEGMEITTHDGELTEIRRTVLELILSNHPNSCLTCGRNGNCELQTLAGEFSVRRDRFEKYIPEIPIDNSNGSITIDFTKCIKCGRCVYVCQEIQDVWALSLLERGISTRMAPAGDISLADSPCIKCGQCAAHCPTGAIVENDETATVWEALQNPDKYCTVQIAPSVRVALGEEFGYPPGTNLTKRIYAALRRVGFKAVFDTNFSADLTIMEEASEFVERFAHGKGSLPLITSCCPAWTDYMEKYHHDFVDNFSTAKSPQQMLGVMAKTYFSEKMGVDPATHYQVSIMPCTAKKYELERTGEMFASGYQDVDVTLTTRELACLIKQSGLVFDELPEEEADSLLGEYTGAGTIFGATGGVMEAALRTGYFLVTGENLSPDAMSIHPVRGLEGVKEAEIDIKGAKVRVAVAHGMANVSKVLERVRRARERGEEIPYHFIEVMACPGGCVGGGGQPYGISDAVRQKRMEGLYQEDQDISIRCSHDNPEIKRIYTDFLGAPLSEKSEKLLHTKYKARKLYQK</sequence>
<comment type="cofactor">
    <cofactor evidence="1">
        <name>[4Fe-4S] cluster</name>
        <dbReference type="ChEBI" id="CHEBI:49883"/>
    </cofactor>
</comment>
<dbReference type="InterPro" id="IPR001041">
    <property type="entry name" value="2Fe-2S_ferredoxin-type"/>
</dbReference>
<dbReference type="NCBIfam" id="NF040763">
    <property type="entry name" value="FeFe_hydrog_A6"/>
    <property type="match status" value="1"/>
</dbReference>
<keyword evidence="5" id="KW-0001">2Fe-2S</keyword>
<keyword evidence="18" id="KW-1185">Reference proteome</keyword>
<dbReference type="FunFam" id="3.30.70.20:FF:000035">
    <property type="entry name" value="Iron hydrogenase 1"/>
    <property type="match status" value="1"/>
</dbReference>
<dbReference type="InterPro" id="IPR017896">
    <property type="entry name" value="4Fe4S_Fe-S-bd"/>
</dbReference>
<comment type="similarity">
    <text evidence="3">Belongs to the complex I 75 kDa subunit family.</text>
</comment>
<dbReference type="InterPro" id="IPR009016">
    <property type="entry name" value="Fe_hydrogenase"/>
</dbReference>
<dbReference type="PROSITE" id="PS51839">
    <property type="entry name" value="4FE4S_HC3"/>
    <property type="match status" value="1"/>
</dbReference>
<keyword evidence="9" id="KW-0408">Iron</keyword>
<gene>
    <name evidence="17" type="ORF">G0Q06_10705</name>
</gene>
<organism evidence="17 18">
    <name type="scientific">Oceanipulchritudo coccoides</name>
    <dbReference type="NCBI Taxonomy" id="2706888"/>
    <lineage>
        <taxon>Bacteria</taxon>
        <taxon>Pseudomonadati</taxon>
        <taxon>Verrucomicrobiota</taxon>
        <taxon>Opitutia</taxon>
        <taxon>Puniceicoccales</taxon>
        <taxon>Oceanipulchritudinaceae</taxon>
        <taxon>Oceanipulchritudo</taxon>
    </lineage>
</organism>
<dbReference type="Gene3D" id="3.40.50.1780">
    <property type="match status" value="1"/>
</dbReference>
<evidence type="ECO:0000256" key="8">
    <source>
        <dbReference type="ARBA" id="ARBA00022967"/>
    </source>
</evidence>
<dbReference type="Pfam" id="PF02256">
    <property type="entry name" value="Fe_hyd_SSU"/>
    <property type="match status" value="1"/>
</dbReference>
<dbReference type="InterPro" id="IPR050340">
    <property type="entry name" value="Cytosolic_Fe-S_CAF"/>
</dbReference>
<dbReference type="InterPro" id="IPR017900">
    <property type="entry name" value="4Fe4S_Fe_S_CS"/>
</dbReference>
<dbReference type="Pfam" id="PF12838">
    <property type="entry name" value="Fer4_7"/>
    <property type="match status" value="1"/>
</dbReference>
<evidence type="ECO:0000313" key="17">
    <source>
        <dbReference type="EMBL" id="NDV62922.1"/>
    </source>
</evidence>
<dbReference type="PROSITE" id="PS51379">
    <property type="entry name" value="4FE4S_FER_2"/>
    <property type="match status" value="2"/>
</dbReference>
<evidence type="ECO:0000313" key="18">
    <source>
        <dbReference type="Proteomes" id="UP000478417"/>
    </source>
</evidence>
<evidence type="ECO:0000256" key="7">
    <source>
        <dbReference type="ARBA" id="ARBA00022737"/>
    </source>
</evidence>
<evidence type="ECO:0000259" key="16">
    <source>
        <dbReference type="PROSITE" id="PS51839"/>
    </source>
</evidence>
<evidence type="ECO:0000256" key="6">
    <source>
        <dbReference type="ARBA" id="ARBA00022723"/>
    </source>
</evidence>
<dbReference type="Pfam" id="PF13510">
    <property type="entry name" value="Fer2_4"/>
    <property type="match status" value="1"/>
</dbReference>
<keyword evidence="10" id="KW-0411">Iron-sulfur</keyword>
<dbReference type="PANTHER" id="PTHR11615">
    <property type="entry name" value="NITRATE, FORMATE, IRON DEHYDROGENASE"/>
    <property type="match status" value="1"/>
</dbReference>
<evidence type="ECO:0000256" key="10">
    <source>
        <dbReference type="ARBA" id="ARBA00023014"/>
    </source>
</evidence>
<dbReference type="GO" id="GO:0051539">
    <property type="term" value="F:4 iron, 4 sulfur cluster binding"/>
    <property type="evidence" value="ECO:0007669"/>
    <property type="project" value="UniProtKB-KW"/>
</dbReference>
<keyword evidence="12" id="KW-0472">Membrane</keyword>
<feature type="domain" description="2Fe-2S ferredoxin-type" evidence="14">
    <location>
        <begin position="4"/>
        <end position="82"/>
    </location>
</feature>
<dbReference type="Proteomes" id="UP000478417">
    <property type="component" value="Unassembled WGS sequence"/>
</dbReference>
<name>A0A6B2M3P5_9BACT</name>
<dbReference type="Pfam" id="PF10588">
    <property type="entry name" value="NADH-G_4Fe-4S_3"/>
    <property type="match status" value="1"/>
</dbReference>
<feature type="domain" description="4Fe-4S ferredoxin-type" evidence="15">
    <location>
        <begin position="184"/>
        <end position="213"/>
    </location>
</feature>
<proteinExistence type="inferred from homology"/>